<evidence type="ECO:0000313" key="4">
    <source>
        <dbReference type="Proteomes" id="UP000186955"/>
    </source>
</evidence>
<dbReference type="InterPro" id="IPR006577">
    <property type="entry name" value="UAS"/>
</dbReference>
<dbReference type="EMBL" id="MNBE01000719">
    <property type="protein sequence ID" value="OKO94488.1"/>
    <property type="molecule type" value="Genomic_DNA"/>
</dbReference>
<dbReference type="InterPro" id="IPR036249">
    <property type="entry name" value="Thioredoxin-like_sf"/>
</dbReference>
<feature type="region of interest" description="Disordered" evidence="1">
    <location>
        <begin position="67"/>
        <end position="91"/>
    </location>
</feature>
<dbReference type="SUPFAM" id="SSF54236">
    <property type="entry name" value="Ubiquitin-like"/>
    <property type="match status" value="1"/>
</dbReference>
<dbReference type="STRING" id="1316194.A0A1Q5T2N2"/>
<dbReference type="CDD" id="cd02958">
    <property type="entry name" value="UAS"/>
    <property type="match status" value="1"/>
</dbReference>
<keyword evidence="4" id="KW-1185">Reference proteome</keyword>
<dbReference type="Pfam" id="PF13899">
    <property type="entry name" value="Thioredoxin_7"/>
    <property type="match status" value="1"/>
</dbReference>
<dbReference type="PANTHER" id="PTHR23322:SF6">
    <property type="entry name" value="UBX DOMAIN-CONTAINING PROTEIN 7"/>
    <property type="match status" value="1"/>
</dbReference>
<dbReference type="Gene3D" id="1.10.8.10">
    <property type="entry name" value="DNA helicase RuvA subunit, C-terminal domain"/>
    <property type="match status" value="1"/>
</dbReference>
<dbReference type="Gene3D" id="3.40.30.10">
    <property type="entry name" value="Glutaredoxin"/>
    <property type="match status" value="1"/>
</dbReference>
<feature type="region of interest" description="Disordered" evidence="1">
    <location>
        <begin position="380"/>
        <end position="412"/>
    </location>
</feature>
<dbReference type="OrthoDB" id="270602at2759"/>
<dbReference type="Proteomes" id="UP000186955">
    <property type="component" value="Unassembled WGS sequence"/>
</dbReference>
<proteinExistence type="predicted"/>
<dbReference type="PROSITE" id="PS50033">
    <property type="entry name" value="UBX"/>
    <property type="match status" value="1"/>
</dbReference>
<dbReference type="Gene3D" id="3.10.20.90">
    <property type="entry name" value="Phosphatidylinositol 3-kinase Catalytic Subunit, Chain A, domain 1"/>
    <property type="match status" value="1"/>
</dbReference>
<dbReference type="GO" id="GO:0043161">
    <property type="term" value="P:proteasome-mediated ubiquitin-dependent protein catabolic process"/>
    <property type="evidence" value="ECO:0007669"/>
    <property type="project" value="TreeGrafter"/>
</dbReference>
<dbReference type="SUPFAM" id="SSF52833">
    <property type="entry name" value="Thioredoxin-like"/>
    <property type="match status" value="1"/>
</dbReference>
<dbReference type="CDD" id="cd01767">
    <property type="entry name" value="UBX"/>
    <property type="match status" value="1"/>
</dbReference>
<dbReference type="PANTHER" id="PTHR23322">
    <property type="entry name" value="FAS-ASSOCIATED PROTEIN"/>
    <property type="match status" value="1"/>
</dbReference>
<feature type="region of interest" description="Disordered" evidence="1">
    <location>
        <begin position="429"/>
        <end position="448"/>
    </location>
</feature>
<accession>A0A1Q5T2N2</accession>
<sequence length="527" mass="58525">MESDLVAQFAEITGATPELAAQYLQLADFDIEQSMLLFFENGGAPLTEEPAQPPRRTRFEDEAGVVHIDSDNDDDNPPARTQTSTRAAGDSTFEDDAAMARRLQEEMYGGGPGAGGIGGNDEDVRAPMARTTETLVGPDLGFDDEEDMHTNILSQLRARQRAGQSRAGIFNQRSAPSIWAGDSAETHQERLSMATGGASETSSKSNMLAEMYRPPFEIMSRVPWDVAREEGRENEKWLLVNVQDTSIFDCQVLNRDLWKDKTVQETVREHFVFLQFSKDDPKAAPYLQYYFQASDVSDNYPHIAIVDPRTGEQMKVWSGPPVIKASEFLMQLHEFLDRYSLNHNVRNPVAKRKSEKKEKTVDAMTEEEMMEMAINNSLGGGLAAGPKLEDPDDLTRSTEDVKGKGRATGAHDHAMSEVIPEAAEEVEASPFSSIPSNRPHVEPEADPATTTRIQFRHPSGRVIRRFALSDPVQRIYEWLKADPPLEDKAGVEFELNAMGQNLIDLLSTSIQDAGLKNGTVMIGYLED</sequence>
<feature type="domain" description="UBX" evidence="2">
    <location>
        <begin position="446"/>
        <end position="523"/>
    </location>
</feature>
<evidence type="ECO:0000256" key="1">
    <source>
        <dbReference type="SAM" id="MobiDB-lite"/>
    </source>
</evidence>
<reference evidence="3 4" key="1">
    <citation type="submission" date="2016-10" db="EMBL/GenBank/DDBJ databases">
        <title>Genome sequence of the ascomycete fungus Penicillium subrubescens.</title>
        <authorList>
            <person name="De Vries R.P."/>
            <person name="Peng M."/>
            <person name="Dilokpimol A."/>
            <person name="Hilden K."/>
            <person name="Makela M.R."/>
            <person name="Grigoriev I."/>
            <person name="Riley R."/>
            <person name="Granchi Z."/>
        </authorList>
    </citation>
    <scope>NUCLEOTIDE SEQUENCE [LARGE SCALE GENOMIC DNA]</scope>
    <source>
        <strain evidence="3 4">CBS 132785</strain>
    </source>
</reference>
<dbReference type="GO" id="GO:0043130">
    <property type="term" value="F:ubiquitin binding"/>
    <property type="evidence" value="ECO:0007669"/>
    <property type="project" value="TreeGrafter"/>
</dbReference>
<protein>
    <submittedName>
        <fullName evidence="3">UBX domain-containing protein 5</fullName>
    </submittedName>
</protein>
<evidence type="ECO:0000259" key="2">
    <source>
        <dbReference type="PROSITE" id="PS50033"/>
    </source>
</evidence>
<dbReference type="InterPro" id="IPR029071">
    <property type="entry name" value="Ubiquitin-like_domsf"/>
</dbReference>
<dbReference type="InterPro" id="IPR001012">
    <property type="entry name" value="UBX_dom"/>
</dbReference>
<dbReference type="Pfam" id="PF00789">
    <property type="entry name" value="UBX"/>
    <property type="match status" value="1"/>
</dbReference>
<dbReference type="SMART" id="SM00594">
    <property type="entry name" value="UAS"/>
    <property type="match status" value="1"/>
</dbReference>
<comment type="caution">
    <text evidence="3">The sequence shown here is derived from an EMBL/GenBank/DDBJ whole genome shotgun (WGS) entry which is preliminary data.</text>
</comment>
<dbReference type="GO" id="GO:0005634">
    <property type="term" value="C:nucleus"/>
    <property type="evidence" value="ECO:0007669"/>
    <property type="project" value="TreeGrafter"/>
</dbReference>
<dbReference type="InterPro" id="IPR009060">
    <property type="entry name" value="UBA-like_sf"/>
</dbReference>
<dbReference type="AlphaFoldDB" id="A0A1Q5T2N2"/>
<organism evidence="3 4">
    <name type="scientific">Penicillium subrubescens</name>
    <dbReference type="NCBI Taxonomy" id="1316194"/>
    <lineage>
        <taxon>Eukaryota</taxon>
        <taxon>Fungi</taxon>
        <taxon>Dikarya</taxon>
        <taxon>Ascomycota</taxon>
        <taxon>Pezizomycotina</taxon>
        <taxon>Eurotiomycetes</taxon>
        <taxon>Eurotiomycetidae</taxon>
        <taxon>Eurotiales</taxon>
        <taxon>Aspergillaceae</taxon>
        <taxon>Penicillium</taxon>
    </lineage>
</organism>
<evidence type="ECO:0000313" key="3">
    <source>
        <dbReference type="EMBL" id="OKO94488.1"/>
    </source>
</evidence>
<dbReference type="SUPFAM" id="SSF46934">
    <property type="entry name" value="UBA-like"/>
    <property type="match status" value="1"/>
</dbReference>
<gene>
    <name evidence="3" type="ORF">PENSUB_11755</name>
</gene>
<dbReference type="CDD" id="cd14348">
    <property type="entry name" value="UBA_p47"/>
    <property type="match status" value="1"/>
</dbReference>
<name>A0A1Q5T2N2_9EURO</name>
<dbReference type="Pfam" id="PF14555">
    <property type="entry name" value="UBA_4"/>
    <property type="match status" value="1"/>
</dbReference>
<dbReference type="InterPro" id="IPR050730">
    <property type="entry name" value="UBX_domain-protein"/>
</dbReference>
<feature type="compositionally biased region" description="Basic and acidic residues" evidence="1">
    <location>
        <begin position="387"/>
        <end position="412"/>
    </location>
</feature>